<dbReference type="Proteomes" id="UP001499882">
    <property type="component" value="Unassembled WGS sequence"/>
</dbReference>
<gene>
    <name evidence="2" type="ORF">GCM10023350_30910</name>
</gene>
<evidence type="ECO:0000313" key="2">
    <source>
        <dbReference type="EMBL" id="GAA4744015.1"/>
    </source>
</evidence>
<dbReference type="SUPFAM" id="SSF52218">
    <property type="entry name" value="Flavoproteins"/>
    <property type="match status" value="1"/>
</dbReference>
<protein>
    <submittedName>
        <fullName evidence="2">Flavodoxin family protein</fullName>
    </submittedName>
</protein>
<dbReference type="InterPro" id="IPR029039">
    <property type="entry name" value="Flavoprotein-like_sf"/>
</dbReference>
<dbReference type="InterPro" id="IPR001226">
    <property type="entry name" value="Flavodoxin_CS"/>
</dbReference>
<accession>A0ABP8Z1T6</accession>
<reference evidence="3" key="1">
    <citation type="journal article" date="2019" name="Int. J. Syst. Evol. Microbiol.">
        <title>The Global Catalogue of Microorganisms (GCM) 10K type strain sequencing project: providing services to taxonomists for standard genome sequencing and annotation.</title>
        <authorList>
            <consortium name="The Broad Institute Genomics Platform"/>
            <consortium name="The Broad Institute Genome Sequencing Center for Infectious Disease"/>
            <person name="Wu L."/>
            <person name="Ma J."/>
        </authorList>
    </citation>
    <scope>NUCLEOTIDE SEQUENCE [LARGE SCALE GENOMIC DNA]</scope>
    <source>
        <strain evidence="3">JCM 18532</strain>
    </source>
</reference>
<comment type="caution">
    <text evidence="2">The sequence shown here is derived from an EMBL/GenBank/DDBJ whole genome shotgun (WGS) entry which is preliminary data.</text>
</comment>
<evidence type="ECO:0000259" key="1">
    <source>
        <dbReference type="PROSITE" id="PS50902"/>
    </source>
</evidence>
<feature type="domain" description="Flavodoxin-like" evidence="1">
    <location>
        <begin position="10"/>
        <end position="173"/>
    </location>
</feature>
<dbReference type="PROSITE" id="PS50902">
    <property type="entry name" value="FLAVODOXIN_LIKE"/>
    <property type="match status" value="1"/>
</dbReference>
<dbReference type="PROSITE" id="PS00201">
    <property type="entry name" value="FLAVODOXIN"/>
    <property type="match status" value="1"/>
</dbReference>
<sequence>MRSSDNPLRALVVYESMFGCTERAAHAVADGLRAEGLAVAVTDVGRALSAAEAEFDVLVVGAPTHAFSLSRPATRADAVRQGGRPDAATTGLREWLTATPPGEGRGRPAAAFDTRVTKARRLPKAASTRAAHLLAHHRFSLVARPTPFLVQDTDGPLVDGELERAAVWGRAVAVAARRALVPAG</sequence>
<dbReference type="EMBL" id="BAABKN010000019">
    <property type="protein sequence ID" value="GAA4744015.1"/>
    <property type="molecule type" value="Genomic_DNA"/>
</dbReference>
<proteinExistence type="predicted"/>
<dbReference type="Gene3D" id="3.40.50.360">
    <property type="match status" value="1"/>
</dbReference>
<evidence type="ECO:0000313" key="3">
    <source>
        <dbReference type="Proteomes" id="UP001499882"/>
    </source>
</evidence>
<dbReference type="InterPro" id="IPR008254">
    <property type="entry name" value="Flavodoxin/NO_synth"/>
</dbReference>
<keyword evidence="3" id="KW-1185">Reference proteome</keyword>
<name>A0ABP8Z1T6_9ACTN</name>
<organism evidence="2 3">
    <name type="scientific">Nocardioides endophyticus</name>
    <dbReference type="NCBI Taxonomy" id="1353775"/>
    <lineage>
        <taxon>Bacteria</taxon>
        <taxon>Bacillati</taxon>
        <taxon>Actinomycetota</taxon>
        <taxon>Actinomycetes</taxon>
        <taxon>Propionibacteriales</taxon>
        <taxon>Nocardioidaceae</taxon>
        <taxon>Nocardioides</taxon>
    </lineage>
</organism>
<dbReference type="RefSeq" id="WP_345527714.1">
    <property type="nucleotide sequence ID" value="NZ_BAABKN010000019.1"/>
</dbReference>